<dbReference type="EMBL" id="AF441442">
    <property type="protein sequence ID" value="AAL50646.1"/>
    <property type="molecule type" value="Genomic_DNA"/>
</dbReference>
<proteinExistence type="predicted"/>
<evidence type="ECO:0000313" key="2">
    <source>
        <dbReference type="EMBL" id="AAL50646.1"/>
    </source>
</evidence>
<feature type="region of interest" description="Disordered" evidence="1">
    <location>
        <begin position="277"/>
        <end position="309"/>
    </location>
</feature>
<feature type="region of interest" description="Disordered" evidence="1">
    <location>
        <begin position="1"/>
        <end position="55"/>
    </location>
</feature>
<protein>
    <submittedName>
        <fullName evidence="2">Uncharacterized protein</fullName>
    </submittedName>
</protein>
<organism evidence="2">
    <name type="scientific">Serratia marcescens</name>
    <dbReference type="NCBI Taxonomy" id="615"/>
    <lineage>
        <taxon>Bacteria</taxon>
        <taxon>Pseudomonadati</taxon>
        <taxon>Pseudomonadota</taxon>
        <taxon>Gammaproteobacteria</taxon>
        <taxon>Enterobacterales</taxon>
        <taxon>Yersiniaceae</taxon>
        <taxon>Serratia</taxon>
    </lineage>
</organism>
<sequence>MAQLPFRLTDLAFAEPPADDDGRSRAQRVARQVDQRSDGEGDEVTGDHVGAHAGDEHLRQQFAAVEQHRLDAGGNADPQHFPQDAHLQRREIAFQRDVQRRIKADRQHIEDGDGADIAGNRQPQPGADEPQPVPAQHAVNQDAADDDIEDIHAAIDKQRDLGVACAAQGAAADQRNRRRRVAPHRGLQVRERQRFHFRRGRAGDHINDRFARQVNARRQQQRHAGHQHQRLTRGRPRPPAIALAEAEGHHHGGAEIHRGEKGDDHHVEAVRQPHPGHRLFAEPTHQKGAQHPHQQNAGVLQKNRHRQRRDFAPEQHAVAFPFGVPGRIFHALTQCGIQVQGGLDG</sequence>
<name>Q8VRI6_SERMA</name>
<dbReference type="AlphaFoldDB" id="Q8VRI6"/>
<reference evidence="2" key="1">
    <citation type="submission" date="2001-10" db="EMBL/GenBank/DDBJ databases">
        <title>The Apoquinoprotein Glucose Dehydrogenase Of Serratia marcescens.</title>
        <authorList>
            <person name="Goldstein A.H."/>
            <person name="Krishnaraj P.U."/>
        </authorList>
    </citation>
    <scope>NUCLEOTIDE SEQUENCE</scope>
    <source>
        <strain evidence="2">ER2</strain>
    </source>
</reference>
<accession>Q8VRI6</accession>
<feature type="compositionally biased region" description="Basic residues" evidence="1">
    <location>
        <begin position="219"/>
        <end position="236"/>
    </location>
</feature>
<feature type="compositionally biased region" description="Basic and acidic residues" evidence="1">
    <location>
        <begin position="31"/>
        <end position="55"/>
    </location>
</feature>
<feature type="region of interest" description="Disordered" evidence="1">
    <location>
        <begin position="214"/>
        <end position="236"/>
    </location>
</feature>
<evidence type="ECO:0000256" key="1">
    <source>
        <dbReference type="SAM" id="MobiDB-lite"/>
    </source>
</evidence>
<feature type="region of interest" description="Disordered" evidence="1">
    <location>
        <begin position="106"/>
        <end position="134"/>
    </location>
</feature>